<sequence length="70" mass="7826">MAKKASHSYAIPIVLFLILFASYNIVVAQTTPLPKTYENKDKLKAFEERKTQVLPRDSRKVGPGNYQGGS</sequence>
<dbReference type="Proteomes" id="UP000027138">
    <property type="component" value="Unassembled WGS sequence"/>
</dbReference>
<keyword evidence="2" id="KW-0732">Signal</keyword>
<proteinExistence type="predicted"/>
<gene>
    <name evidence="3" type="ORF">JCGZ_27025</name>
</gene>
<evidence type="ECO:0008006" key="5">
    <source>
        <dbReference type="Google" id="ProtNLM"/>
    </source>
</evidence>
<accession>A0A067L0Q1</accession>
<evidence type="ECO:0000256" key="1">
    <source>
        <dbReference type="SAM" id="MobiDB-lite"/>
    </source>
</evidence>
<evidence type="ECO:0000313" key="4">
    <source>
        <dbReference type="Proteomes" id="UP000027138"/>
    </source>
</evidence>
<keyword evidence="4" id="KW-1185">Reference proteome</keyword>
<reference evidence="3 4" key="1">
    <citation type="journal article" date="2014" name="PLoS ONE">
        <title>Global Analysis of Gene Expression Profiles in Physic Nut (Jatropha curcas L.) Seedlings Exposed to Salt Stress.</title>
        <authorList>
            <person name="Zhang L."/>
            <person name="Zhang C."/>
            <person name="Wu P."/>
            <person name="Chen Y."/>
            <person name="Li M."/>
            <person name="Jiang H."/>
            <person name="Wu G."/>
        </authorList>
    </citation>
    <scope>NUCLEOTIDE SEQUENCE [LARGE SCALE GENOMIC DNA]</scope>
    <source>
        <strain evidence="4">cv. GZQX0401</strain>
        <tissue evidence="3">Young leaves</tissue>
    </source>
</reference>
<name>A0A067L0Q1_JATCU</name>
<feature type="region of interest" description="Disordered" evidence="1">
    <location>
        <begin position="48"/>
        <end position="70"/>
    </location>
</feature>
<evidence type="ECO:0000256" key="2">
    <source>
        <dbReference type="SAM" id="SignalP"/>
    </source>
</evidence>
<organism evidence="3 4">
    <name type="scientific">Jatropha curcas</name>
    <name type="common">Barbados nut</name>
    <dbReference type="NCBI Taxonomy" id="180498"/>
    <lineage>
        <taxon>Eukaryota</taxon>
        <taxon>Viridiplantae</taxon>
        <taxon>Streptophyta</taxon>
        <taxon>Embryophyta</taxon>
        <taxon>Tracheophyta</taxon>
        <taxon>Spermatophyta</taxon>
        <taxon>Magnoliopsida</taxon>
        <taxon>eudicotyledons</taxon>
        <taxon>Gunneridae</taxon>
        <taxon>Pentapetalae</taxon>
        <taxon>rosids</taxon>
        <taxon>fabids</taxon>
        <taxon>Malpighiales</taxon>
        <taxon>Euphorbiaceae</taxon>
        <taxon>Crotonoideae</taxon>
        <taxon>Jatropheae</taxon>
        <taxon>Jatropha</taxon>
    </lineage>
</organism>
<evidence type="ECO:0000313" key="3">
    <source>
        <dbReference type="EMBL" id="KDP42007.1"/>
    </source>
</evidence>
<protein>
    <recommendedName>
        <fullName evidence="5">Transmembrane protein</fullName>
    </recommendedName>
</protein>
<feature type="signal peptide" evidence="2">
    <location>
        <begin position="1"/>
        <end position="28"/>
    </location>
</feature>
<dbReference type="EMBL" id="KK914317">
    <property type="protein sequence ID" value="KDP42007.1"/>
    <property type="molecule type" value="Genomic_DNA"/>
</dbReference>
<feature type="chain" id="PRO_5001640043" description="Transmembrane protein" evidence="2">
    <location>
        <begin position="29"/>
        <end position="70"/>
    </location>
</feature>
<feature type="compositionally biased region" description="Basic and acidic residues" evidence="1">
    <location>
        <begin position="48"/>
        <end position="60"/>
    </location>
</feature>
<dbReference type="AlphaFoldDB" id="A0A067L0Q1"/>